<name>A0A450ZR15_9GAMM</name>
<evidence type="ECO:0000313" key="2">
    <source>
        <dbReference type="EMBL" id="VFK60037.1"/>
    </source>
</evidence>
<dbReference type="EMBL" id="CAADFX010000043">
    <property type="protein sequence ID" value="VFK56275.1"/>
    <property type="molecule type" value="Genomic_DNA"/>
</dbReference>
<reference evidence="1" key="1">
    <citation type="submission" date="2019-02" db="EMBL/GenBank/DDBJ databases">
        <authorList>
            <person name="Gruber-Vodicka R. H."/>
            <person name="Seah K. B. B."/>
        </authorList>
    </citation>
    <scope>NUCLEOTIDE SEQUENCE</scope>
    <source>
        <strain evidence="1">BECK_BY1</strain>
        <strain evidence="3">BECK_BY2</strain>
        <strain evidence="2">BECK_BY3</strain>
    </source>
</reference>
<accession>A0A450ZR15</accession>
<gene>
    <name evidence="1" type="ORF">BECKTUN1418D_GA0071000_104319</name>
    <name evidence="3" type="ORF">BECKTUN1418E_GA0071001_11936</name>
    <name evidence="2" type="ORF">BECKTUN1418F_GA0071002_11966</name>
</gene>
<organism evidence="1">
    <name type="scientific">Candidatus Kentrum sp. TUN</name>
    <dbReference type="NCBI Taxonomy" id="2126343"/>
    <lineage>
        <taxon>Bacteria</taxon>
        <taxon>Pseudomonadati</taxon>
        <taxon>Pseudomonadota</taxon>
        <taxon>Gammaproteobacteria</taxon>
        <taxon>Candidatus Kentrum</taxon>
    </lineage>
</organism>
<proteinExistence type="predicted"/>
<dbReference type="AlphaFoldDB" id="A0A450ZR15"/>
<evidence type="ECO:0000313" key="3">
    <source>
        <dbReference type="EMBL" id="VFK69302.1"/>
    </source>
</evidence>
<sequence>MTLCLSPLIKETLLKNISALRAKADRVFFYQAQNFYFADTLKSRTTEKTIVLSIGDVYAPYVDRPSYVPLPSHPELQNRPYVILTAKFHRRISRPA</sequence>
<protein>
    <submittedName>
        <fullName evidence="1">Uncharacterized protein</fullName>
    </submittedName>
</protein>
<evidence type="ECO:0000313" key="1">
    <source>
        <dbReference type="EMBL" id="VFK56275.1"/>
    </source>
</evidence>
<dbReference type="EMBL" id="CAADFY010000196">
    <property type="protein sequence ID" value="VFK60037.1"/>
    <property type="molecule type" value="Genomic_DNA"/>
</dbReference>
<dbReference type="EMBL" id="CAADFV010000193">
    <property type="protein sequence ID" value="VFK69302.1"/>
    <property type="molecule type" value="Genomic_DNA"/>
</dbReference>